<proteinExistence type="predicted"/>
<reference evidence="2 3" key="1">
    <citation type="submission" date="2020-07" db="EMBL/GenBank/DDBJ databases">
        <title>Sequencing the genomes of 1000 actinobacteria strains.</title>
        <authorList>
            <person name="Klenk H.-P."/>
        </authorList>
    </citation>
    <scope>NUCLEOTIDE SEQUENCE [LARGE SCALE GENOMIC DNA]</scope>
    <source>
        <strain evidence="2 3">DSM 18448</strain>
    </source>
</reference>
<evidence type="ECO:0000256" key="1">
    <source>
        <dbReference type="SAM" id="MobiDB-lite"/>
    </source>
</evidence>
<dbReference type="Proteomes" id="UP000579605">
    <property type="component" value="Unassembled WGS sequence"/>
</dbReference>
<protein>
    <submittedName>
        <fullName evidence="2">Uncharacterized protein</fullName>
    </submittedName>
</protein>
<dbReference type="RefSeq" id="WP_179785681.1">
    <property type="nucleotide sequence ID" value="NZ_BAAARR010000034.1"/>
</dbReference>
<evidence type="ECO:0000313" key="3">
    <source>
        <dbReference type="Proteomes" id="UP000579605"/>
    </source>
</evidence>
<name>A0A852ZHA1_9ACTN</name>
<evidence type="ECO:0000313" key="2">
    <source>
        <dbReference type="EMBL" id="NYH87656.1"/>
    </source>
</evidence>
<keyword evidence="3" id="KW-1185">Reference proteome</keyword>
<feature type="region of interest" description="Disordered" evidence="1">
    <location>
        <begin position="35"/>
        <end position="66"/>
    </location>
</feature>
<accession>A0A852ZHA1</accession>
<gene>
    <name evidence="2" type="ORF">F4554_000294</name>
</gene>
<dbReference type="AlphaFoldDB" id="A0A852ZHA1"/>
<dbReference type="EMBL" id="JACBZH010000001">
    <property type="protein sequence ID" value="NYH87656.1"/>
    <property type="molecule type" value="Genomic_DNA"/>
</dbReference>
<comment type="caution">
    <text evidence="2">The sequence shown here is derived from an EMBL/GenBank/DDBJ whole genome shotgun (WGS) entry which is preliminary data.</text>
</comment>
<sequence length="66" mass="7240">MFEDVDWSNRGRYMRERHGIDPALANEALADPNRLVLDPDPAGPTTLTSAGIGRGKYERVGRSAAQ</sequence>
<organism evidence="2 3">
    <name type="scientific">Actinopolymorpha rutila</name>
    <dbReference type="NCBI Taxonomy" id="446787"/>
    <lineage>
        <taxon>Bacteria</taxon>
        <taxon>Bacillati</taxon>
        <taxon>Actinomycetota</taxon>
        <taxon>Actinomycetes</taxon>
        <taxon>Propionibacteriales</taxon>
        <taxon>Actinopolymorphaceae</taxon>
        <taxon>Actinopolymorpha</taxon>
    </lineage>
</organism>
<feature type="compositionally biased region" description="Basic and acidic residues" evidence="1">
    <location>
        <begin position="55"/>
        <end position="66"/>
    </location>
</feature>